<gene>
    <name evidence="1" type="ORF">KDAU_72450</name>
</gene>
<keyword evidence="2" id="KW-1185">Reference proteome</keyword>
<dbReference type="OrthoDB" id="9981112at2"/>
<accession>A0A401ZT02</accession>
<evidence type="ECO:0000313" key="2">
    <source>
        <dbReference type="Proteomes" id="UP000287224"/>
    </source>
</evidence>
<organism evidence="1 2">
    <name type="scientific">Dictyobacter aurantiacus</name>
    <dbReference type="NCBI Taxonomy" id="1936993"/>
    <lineage>
        <taxon>Bacteria</taxon>
        <taxon>Bacillati</taxon>
        <taxon>Chloroflexota</taxon>
        <taxon>Ktedonobacteria</taxon>
        <taxon>Ktedonobacterales</taxon>
        <taxon>Dictyobacteraceae</taxon>
        <taxon>Dictyobacter</taxon>
    </lineage>
</organism>
<dbReference type="RefSeq" id="WP_126602774.1">
    <property type="nucleotide sequence ID" value="NZ_BIFQ01000002.1"/>
</dbReference>
<protein>
    <submittedName>
        <fullName evidence="1">Uncharacterized protein</fullName>
    </submittedName>
</protein>
<dbReference type="AlphaFoldDB" id="A0A401ZT02"/>
<name>A0A401ZT02_9CHLR</name>
<proteinExistence type="predicted"/>
<reference evidence="2" key="1">
    <citation type="submission" date="2018-12" db="EMBL/GenBank/DDBJ databases">
        <title>Tengunoibacter tsumagoiensis gen. nov., sp. nov., Dictyobacter kobayashii sp. nov., D. alpinus sp. nov., and D. joshuensis sp. nov. and description of Dictyobacteraceae fam. nov. within the order Ktedonobacterales isolated from Tengu-no-mugimeshi.</title>
        <authorList>
            <person name="Wang C.M."/>
            <person name="Zheng Y."/>
            <person name="Sakai Y."/>
            <person name="Toyoda A."/>
            <person name="Minakuchi Y."/>
            <person name="Abe K."/>
            <person name="Yokota A."/>
            <person name="Yabe S."/>
        </authorList>
    </citation>
    <scope>NUCLEOTIDE SEQUENCE [LARGE SCALE GENOMIC DNA]</scope>
    <source>
        <strain evidence="2">S-27</strain>
    </source>
</reference>
<sequence>MQVYYEQLIKQTQTIKTSTLGTLKFTVDSAYLNGNRAIVKYSYIPLSKAEARTFQQVTDYPQLSAVHELKFPGLSGDQPTPMGNETIMTFGTALCGKRRCS</sequence>
<comment type="caution">
    <text evidence="1">The sequence shown here is derived from an EMBL/GenBank/DDBJ whole genome shotgun (WGS) entry which is preliminary data.</text>
</comment>
<evidence type="ECO:0000313" key="1">
    <source>
        <dbReference type="EMBL" id="GCE09916.1"/>
    </source>
</evidence>
<dbReference type="Proteomes" id="UP000287224">
    <property type="component" value="Unassembled WGS sequence"/>
</dbReference>
<dbReference type="EMBL" id="BIFQ01000002">
    <property type="protein sequence ID" value="GCE09916.1"/>
    <property type="molecule type" value="Genomic_DNA"/>
</dbReference>